<dbReference type="InterPro" id="IPR000477">
    <property type="entry name" value="RT_dom"/>
</dbReference>
<comment type="caution">
    <text evidence="1">The sequence shown here is derived from an EMBL/GenBank/DDBJ whole genome shotgun (WGS) entry which is preliminary data.</text>
</comment>
<dbReference type="PANTHER" id="PTHR19446">
    <property type="entry name" value="REVERSE TRANSCRIPTASES"/>
    <property type="match status" value="1"/>
</dbReference>
<dbReference type="Proteomes" id="UP001152795">
    <property type="component" value="Unassembled WGS sequence"/>
</dbReference>
<reference evidence="1" key="1">
    <citation type="submission" date="2020-04" db="EMBL/GenBank/DDBJ databases">
        <authorList>
            <person name="Alioto T."/>
            <person name="Alioto T."/>
            <person name="Gomez Garrido J."/>
        </authorList>
    </citation>
    <scope>NUCLEOTIDE SEQUENCE</scope>
    <source>
        <strain evidence="1">A484AB</strain>
    </source>
</reference>
<dbReference type="AlphaFoldDB" id="A0A7D9DD87"/>
<dbReference type="PROSITE" id="PS50878">
    <property type="entry name" value="RT_POL"/>
    <property type="match status" value="1"/>
</dbReference>
<dbReference type="CDD" id="cd01650">
    <property type="entry name" value="RT_nLTR_like"/>
    <property type="match status" value="1"/>
</dbReference>
<gene>
    <name evidence="1" type="ORF">PACLA_8A024998</name>
</gene>
<accession>A0A7D9DD87</accession>
<evidence type="ECO:0000313" key="1">
    <source>
        <dbReference type="EMBL" id="CAB3980435.1"/>
    </source>
</evidence>
<proteinExistence type="predicted"/>
<keyword evidence="2" id="KW-1185">Reference proteome</keyword>
<dbReference type="OrthoDB" id="5987713at2759"/>
<name>A0A7D9DD87_PARCT</name>
<protein>
    <submittedName>
        <fullName evidence="1">Uncharacterized protein</fullName>
    </submittedName>
</protein>
<feature type="non-terminal residue" evidence="1">
    <location>
        <position position="1"/>
    </location>
</feature>
<organism evidence="1 2">
    <name type="scientific">Paramuricea clavata</name>
    <name type="common">Red gorgonian</name>
    <name type="synonym">Violescent sea-whip</name>
    <dbReference type="NCBI Taxonomy" id="317549"/>
    <lineage>
        <taxon>Eukaryota</taxon>
        <taxon>Metazoa</taxon>
        <taxon>Cnidaria</taxon>
        <taxon>Anthozoa</taxon>
        <taxon>Octocorallia</taxon>
        <taxon>Malacalcyonacea</taxon>
        <taxon>Plexauridae</taxon>
        <taxon>Paramuricea</taxon>
    </lineage>
</organism>
<dbReference type="Pfam" id="PF00078">
    <property type="entry name" value="RVT_1"/>
    <property type="match status" value="1"/>
</dbReference>
<dbReference type="EMBL" id="CACRXK020000290">
    <property type="protein sequence ID" value="CAB3980435.1"/>
    <property type="molecule type" value="Genomic_DNA"/>
</dbReference>
<evidence type="ECO:0000313" key="2">
    <source>
        <dbReference type="Proteomes" id="UP001152795"/>
    </source>
</evidence>
<sequence>SGEKYANYISSFATIVKNQIQCSSGASDDEMVLELTNQLWCSTVGLFSFRIAFVLLWLTVAEKGLNFRYDSIMNENQLNAEQIFKELSNFCDQFCLTNMILNPTRVTNTSKSLLDVILVSHPERFAVSGNMQLGISDHDLVYLVRKQKLPKPKARLIEFRSLKNFDRSAFISDLKNVPWDSSYVYDDVDDVWLHWSSLFKQVLDNHAPVKQVRLRSNQLPWINADIQNQIRLRNRLYRKFRKISSEENWVKYKTQRNLVTNMKRKAVKQFCLEATSTPNSSTGLFWKKMKPLLPTNKSNNDGTTIQLIENGLMITDPSSVFNNYFTTPSVEETILNLTEQDFENHISVRAIKEQCHDLYFSFQQINMELVSNLLLNLNEKKASGPDGYQPKLLKASAPAIALPLTNLFNYCIDKSTWPTAWKQGDVTPVHKKDDAVIKTNYRPITILSCIPKLFEKIKSDQLYKHFSPIFSNNMSGFLRGHSCATALIKLTGDFRKALDQKKDVGVVAIDLSKAFDSICHNLLIAKLKAYGLQDNALMLMKSYLFKRSQRVKCNGVFSDWLTLKCGVPQGNDTTQNYRHDFCRMLTLFKWVYVNIIAKYVHFYEYPTEDQHVLSVLQRDKEENLQDKRIIRAYDSISPFAKAGTLDKVRTTKRRLEVPYNENPLSSYGVPTGALSKANYA</sequence>